<evidence type="ECO:0000313" key="1">
    <source>
        <dbReference type="EMBL" id="EAK1510520.1"/>
    </source>
</evidence>
<proteinExistence type="predicted"/>
<dbReference type="Proteomes" id="UP000361993">
    <property type="component" value="Unassembled WGS sequence"/>
</dbReference>
<protein>
    <submittedName>
        <fullName evidence="1">Uncharacterized protein</fullName>
    </submittedName>
</protein>
<evidence type="ECO:0000313" key="2">
    <source>
        <dbReference type="Proteomes" id="UP000361993"/>
    </source>
</evidence>
<reference evidence="1 2" key="1">
    <citation type="submission" date="2018-05" db="EMBL/GenBank/DDBJ databases">
        <authorList>
            <consortium name="GenomeTrakr network: Whole genome sequencing for foodborne pathogen traceback"/>
        </authorList>
    </citation>
    <scope>NUCLEOTIDE SEQUENCE [LARGE SCALE GENOMIC DNA]</scope>
    <source>
        <strain evidence="1 2">NC_C6016</strain>
    </source>
</reference>
<name>A0A691LQV4_CAMCO</name>
<comment type="caution">
    <text evidence="1">The sequence shown here is derived from an EMBL/GenBank/DDBJ whole genome shotgun (WGS) entry which is preliminary data.</text>
</comment>
<organism evidence="1 2">
    <name type="scientific">Campylobacter coli</name>
    <dbReference type="NCBI Taxonomy" id="195"/>
    <lineage>
        <taxon>Bacteria</taxon>
        <taxon>Pseudomonadati</taxon>
        <taxon>Campylobacterota</taxon>
        <taxon>Epsilonproteobacteria</taxon>
        <taxon>Campylobacterales</taxon>
        <taxon>Campylobacteraceae</taxon>
        <taxon>Campylobacter</taxon>
    </lineage>
</organism>
<accession>A0A691LQV4</accession>
<dbReference type="EMBL" id="AACDUL010000038">
    <property type="protein sequence ID" value="EAK1510520.1"/>
    <property type="molecule type" value="Genomic_DNA"/>
</dbReference>
<dbReference type="AlphaFoldDB" id="A0A691LQV4"/>
<gene>
    <name evidence="1" type="ORF">CJD00_09755</name>
</gene>
<sequence>MAILYSNKKLISKDNITSIILLDTWNTRRYNLEQESMASYNIEWMEIEEYCSLYFNTKEQKWTIKD</sequence>